<dbReference type="EMBL" id="JAPDMQ010000078">
    <property type="protein sequence ID" value="KAK0536338.1"/>
    <property type="molecule type" value="Genomic_DNA"/>
</dbReference>
<feature type="compositionally biased region" description="Polar residues" evidence="2">
    <location>
        <begin position="64"/>
        <end position="76"/>
    </location>
</feature>
<name>A0AAN6JSK9_9BASI</name>
<dbReference type="CDD" id="cd03426">
    <property type="entry name" value="NUDIX_CoAse_Nudt7"/>
    <property type="match status" value="1"/>
</dbReference>
<feature type="compositionally biased region" description="Low complexity" evidence="2">
    <location>
        <begin position="20"/>
        <end position="41"/>
    </location>
</feature>
<accession>A0AAN6JSK9</accession>
<evidence type="ECO:0000313" key="5">
    <source>
        <dbReference type="Proteomes" id="UP001176521"/>
    </source>
</evidence>
<evidence type="ECO:0000256" key="2">
    <source>
        <dbReference type="SAM" id="MobiDB-lite"/>
    </source>
</evidence>
<feature type="compositionally biased region" description="Low complexity" evidence="2">
    <location>
        <begin position="940"/>
        <end position="965"/>
    </location>
</feature>
<evidence type="ECO:0000313" key="4">
    <source>
        <dbReference type="EMBL" id="KAK0536338.1"/>
    </source>
</evidence>
<dbReference type="InterPro" id="IPR000192">
    <property type="entry name" value="Aminotrans_V_dom"/>
</dbReference>
<dbReference type="PANTHER" id="PTHR43092:SF2">
    <property type="entry name" value="HERCYNYLCYSTEINE SULFOXIDE LYASE"/>
    <property type="match status" value="1"/>
</dbReference>
<feature type="domain" description="Aminotransferase class V" evidence="3">
    <location>
        <begin position="218"/>
        <end position="446"/>
    </location>
</feature>
<organism evidence="4 5">
    <name type="scientific">Tilletia horrida</name>
    <dbReference type="NCBI Taxonomy" id="155126"/>
    <lineage>
        <taxon>Eukaryota</taxon>
        <taxon>Fungi</taxon>
        <taxon>Dikarya</taxon>
        <taxon>Basidiomycota</taxon>
        <taxon>Ustilaginomycotina</taxon>
        <taxon>Exobasidiomycetes</taxon>
        <taxon>Tilletiales</taxon>
        <taxon>Tilletiaceae</taxon>
        <taxon>Tilletia</taxon>
    </lineage>
</organism>
<proteinExistence type="predicted"/>
<dbReference type="SUPFAM" id="SSF55811">
    <property type="entry name" value="Nudix"/>
    <property type="match status" value="1"/>
</dbReference>
<dbReference type="PANTHER" id="PTHR43092">
    <property type="entry name" value="L-CYSTEINE DESULFHYDRASE"/>
    <property type="match status" value="1"/>
</dbReference>
<dbReference type="Gene3D" id="3.90.79.10">
    <property type="entry name" value="Nucleoside Triphosphate Pyrophosphohydrolase"/>
    <property type="match status" value="1"/>
</dbReference>
<evidence type="ECO:0000256" key="1">
    <source>
        <dbReference type="ARBA" id="ARBA00022898"/>
    </source>
</evidence>
<dbReference type="Proteomes" id="UP001176521">
    <property type="component" value="Unassembled WGS sequence"/>
</dbReference>
<reference evidence="4" key="1">
    <citation type="journal article" date="2023" name="PhytoFront">
        <title>Draft Genome Resources of Seven Strains of Tilletia horrida, Causal Agent of Kernel Smut of Rice.</title>
        <authorList>
            <person name="Khanal S."/>
            <person name="Antony Babu S."/>
            <person name="Zhou X.G."/>
        </authorList>
    </citation>
    <scope>NUCLEOTIDE SEQUENCE</scope>
    <source>
        <strain evidence="4">TX3</strain>
    </source>
</reference>
<dbReference type="Gene3D" id="3.40.640.10">
    <property type="entry name" value="Type I PLP-dependent aspartate aminotransferase-like (Major domain)"/>
    <property type="match status" value="1"/>
</dbReference>
<dbReference type="InterPro" id="IPR015424">
    <property type="entry name" value="PyrdxlP-dep_Trfase"/>
</dbReference>
<dbReference type="GO" id="GO:0010945">
    <property type="term" value="F:coenzyme A diphosphatase activity"/>
    <property type="evidence" value="ECO:0007669"/>
    <property type="project" value="InterPro"/>
</dbReference>
<feature type="region of interest" description="Disordered" evidence="2">
    <location>
        <begin position="910"/>
        <end position="965"/>
    </location>
</feature>
<dbReference type="InterPro" id="IPR015421">
    <property type="entry name" value="PyrdxlP-dep_Trfase_major"/>
</dbReference>
<gene>
    <name evidence="4" type="primary">PCD1</name>
    <name evidence="4" type="ORF">OC842_002013</name>
</gene>
<comment type="caution">
    <text evidence="4">The sequence shown here is derived from an EMBL/GenBank/DDBJ whole genome shotgun (WGS) entry which is preliminary data.</text>
</comment>
<protein>
    <submittedName>
        <fullName evidence="4">8-oxo-dGTP diphosphatase</fullName>
    </submittedName>
</protein>
<dbReference type="InterPro" id="IPR045121">
    <property type="entry name" value="CoAse"/>
</dbReference>
<feature type="compositionally biased region" description="Low complexity" evidence="2">
    <location>
        <begin position="79"/>
        <end position="100"/>
    </location>
</feature>
<feature type="region of interest" description="Disordered" evidence="2">
    <location>
        <begin position="519"/>
        <end position="551"/>
    </location>
</feature>
<dbReference type="Pfam" id="PF00266">
    <property type="entry name" value="Aminotran_5"/>
    <property type="match status" value="1"/>
</dbReference>
<feature type="compositionally biased region" description="Basic and acidic residues" evidence="2">
    <location>
        <begin position="526"/>
        <end position="536"/>
    </location>
</feature>
<dbReference type="InterPro" id="IPR015797">
    <property type="entry name" value="NUDIX_hydrolase-like_dom_sf"/>
</dbReference>
<sequence length="965" mass="104591">MASSDPWAEEETSALDQHQSPSLSAMVSSSSASQDEPASTSTDTANDVEEDENALPPTAELHTLNLSSAPASSNPWAESLPSDPLAPSLSSTTPSSAVVSGATRPTDPTRQLSSLSSASATPAQGAAGTGSEVRHDPTPSATTYAREWAEYDGAHFGVGLEKLGHACARYWSFKPRYTNLNAGAFGACPTAVCQVYKEIQDEIEACPDYFVDATLPSRLRACRERVAPLLNVSADDVVFVPNTTTAFHSVIRDLPSTTWDVGDAVLTVSTTYGAIGLNVQHAADARGEDVQGGVRRVEVPLVWPLTDDALLKAVEEVVVRDQSEEALKARGGKGRIRLAVFDAISSMPGIRLPWEKLVALAKKHKIMSFIDGAHSIGQIQLDIGAADPDFFVSNCHKWLYAHRGCAVFYVARRNQHLVHGVPVSWMYLPASQRAQQDEAAKAGSLPVNSWRAQWEFSGTVDWSSLVTVEAGLDFRKKLGGERRIMAYQHWLALRGGQAACKILGTELLEVLEDTTLAAVTNDPDDGAEKDGDKNDGDDGNTAKKQLPQRQRPHTMAMVNLRLPLIGSVYSPSVPAERKAKVKRYFFRTLWDEYRTAIPVYEHGDRLWARMCAAVFLEVGDFEFGARALKEVCQRLNEGTAELTSEPVDLGPLTDESLAALRNLARHKPAPEPCPNAVPAFRRAAVLLALFGGRHGDLYVVLSKRAAQLRSHSGDTAIPGGRFEAKDHDLEETACGLPMDSRRVQKLCELEPFLSANELVVTPIVVLLIDPLIKPSLNPNEVDALFSLPFKAFLSHSPSEALRAQLKLPLQPSRKDLEDMPRNEVSGPSDWHTCRDILWLGGNRVRRHTFWDTRNPVRGLTSDILIHAASIGYAAQPDFSLTAPGQPTQADLIKLAFLGPMAVKKRRVRPRMTMLPQPMDEERMDGSSTESHTVIDGVGAGNAADGGSAESTAGSSGGDAAPKSKL</sequence>
<feature type="region of interest" description="Disordered" evidence="2">
    <location>
        <begin position="1"/>
        <end position="140"/>
    </location>
</feature>
<keyword evidence="5" id="KW-1185">Reference proteome</keyword>
<dbReference type="SUPFAM" id="SSF53383">
    <property type="entry name" value="PLP-dependent transferases"/>
    <property type="match status" value="1"/>
</dbReference>
<evidence type="ECO:0000259" key="3">
    <source>
        <dbReference type="Pfam" id="PF00266"/>
    </source>
</evidence>
<keyword evidence="1" id="KW-0663">Pyridoxal phosphate</keyword>
<dbReference type="AlphaFoldDB" id="A0AAN6JSK9"/>